<reference evidence="4 5" key="1">
    <citation type="submission" date="2021-08" db="EMBL/GenBank/DDBJ databases">
        <title>Complete genome sequence of Leptospira kobayashii strain E30.</title>
        <authorList>
            <person name="Nakao R."/>
            <person name="Nakamura S."/>
            <person name="Masuzawa T."/>
            <person name="Koizumi N."/>
        </authorList>
    </citation>
    <scope>NUCLEOTIDE SEQUENCE [LARGE SCALE GENOMIC DNA]</scope>
    <source>
        <strain evidence="4 5">E30</strain>
    </source>
</reference>
<feature type="domain" description="PAS" evidence="1">
    <location>
        <begin position="42"/>
        <end position="74"/>
    </location>
</feature>
<dbReference type="Pfam" id="PF13426">
    <property type="entry name" value="PAS_9"/>
    <property type="match status" value="1"/>
</dbReference>
<dbReference type="InterPro" id="IPR000700">
    <property type="entry name" value="PAS-assoc_C"/>
</dbReference>
<accession>A0ABN6KGR8</accession>
<dbReference type="PANTHER" id="PTHR43081:SF1">
    <property type="entry name" value="ADENYLATE CYCLASE, TERMINAL-DIFFERENTIATION SPECIFIC"/>
    <property type="match status" value="1"/>
</dbReference>
<dbReference type="SMART" id="SM00044">
    <property type="entry name" value="CYCc"/>
    <property type="match status" value="1"/>
</dbReference>
<evidence type="ECO:0000259" key="2">
    <source>
        <dbReference type="PROSITE" id="PS50113"/>
    </source>
</evidence>
<feature type="domain" description="Guanylate cyclase" evidence="3">
    <location>
        <begin position="181"/>
        <end position="306"/>
    </location>
</feature>
<evidence type="ECO:0008006" key="6">
    <source>
        <dbReference type="Google" id="ProtNLM"/>
    </source>
</evidence>
<dbReference type="PROSITE" id="PS50125">
    <property type="entry name" value="GUANYLATE_CYCLASE_2"/>
    <property type="match status" value="1"/>
</dbReference>
<dbReference type="InterPro" id="IPR001610">
    <property type="entry name" value="PAC"/>
</dbReference>
<dbReference type="SMART" id="SM00091">
    <property type="entry name" value="PAS"/>
    <property type="match status" value="1"/>
</dbReference>
<gene>
    <name evidence="4" type="ORF">LPTSP3_g33530</name>
</gene>
<dbReference type="Pfam" id="PF00211">
    <property type="entry name" value="Guanylate_cyc"/>
    <property type="match status" value="1"/>
</dbReference>
<evidence type="ECO:0000313" key="5">
    <source>
        <dbReference type="Proteomes" id="UP000245263"/>
    </source>
</evidence>
<dbReference type="SMART" id="SM00086">
    <property type="entry name" value="PAC"/>
    <property type="match status" value="1"/>
</dbReference>
<feature type="domain" description="PAC" evidence="2">
    <location>
        <begin position="91"/>
        <end position="145"/>
    </location>
</feature>
<dbReference type="NCBIfam" id="TIGR00229">
    <property type="entry name" value="sensory_box"/>
    <property type="match status" value="1"/>
</dbReference>
<dbReference type="CDD" id="cd00130">
    <property type="entry name" value="PAS"/>
    <property type="match status" value="1"/>
</dbReference>
<name>A0ABN6KGR8_9LEPT</name>
<dbReference type="SUPFAM" id="SSF55073">
    <property type="entry name" value="Nucleotide cyclase"/>
    <property type="match status" value="1"/>
</dbReference>
<dbReference type="InterPro" id="IPR050697">
    <property type="entry name" value="Adenylyl/Guanylyl_Cyclase_3/4"/>
</dbReference>
<dbReference type="PROSITE" id="PS50113">
    <property type="entry name" value="PAC"/>
    <property type="match status" value="1"/>
</dbReference>
<dbReference type="InterPro" id="IPR001054">
    <property type="entry name" value="A/G_cyclase"/>
</dbReference>
<dbReference type="PANTHER" id="PTHR43081">
    <property type="entry name" value="ADENYLATE CYCLASE, TERMINAL-DIFFERENTIATION SPECIFIC-RELATED"/>
    <property type="match status" value="1"/>
</dbReference>
<sequence>MEEITTNESDSAHEKLDYQELLNQYKEAIDKSTIVSMTNLLGKITYANDEFCRLSKYTREELIGKPHNIVRHPDMPKESFKEMWATIKAGQIWKGIIENKAKDGSRYIVNTAIIPIKNPDGTNKEYIGIRSDISELVFSQNKVKSLLSASSKFVPDQFLNELKHNDLTSIQPGAAANLKLTVLFADIRGFTSISEKLSAAEIFKGLNQYISQIEPVITKHSGFIDKFIGDATMALFHRAEDALNAGLEMLEVLEEWNTFLAQGNRSPIRIGIGIHTGPVILGTVGTESRMNTTVIGDTVNVAARLEKLTKQAKTPLLFTESTYREINPEGKSVQRIGKSMLRGRSQYTTVYTAKLTV</sequence>
<keyword evidence="5" id="KW-1185">Reference proteome</keyword>
<dbReference type="RefSeq" id="WP_109021463.1">
    <property type="nucleotide sequence ID" value="NZ_AP025028.1"/>
</dbReference>
<dbReference type="SUPFAM" id="SSF55785">
    <property type="entry name" value="PYP-like sensor domain (PAS domain)"/>
    <property type="match status" value="1"/>
</dbReference>
<dbReference type="Proteomes" id="UP000245263">
    <property type="component" value="Chromosome 1"/>
</dbReference>
<proteinExistence type="predicted"/>
<dbReference type="InterPro" id="IPR029787">
    <property type="entry name" value="Nucleotide_cyclase"/>
</dbReference>
<organism evidence="4 5">
    <name type="scientific">Leptospira kobayashii</name>
    <dbReference type="NCBI Taxonomy" id="1917830"/>
    <lineage>
        <taxon>Bacteria</taxon>
        <taxon>Pseudomonadati</taxon>
        <taxon>Spirochaetota</taxon>
        <taxon>Spirochaetia</taxon>
        <taxon>Leptospirales</taxon>
        <taxon>Leptospiraceae</taxon>
        <taxon>Leptospira</taxon>
    </lineage>
</organism>
<dbReference type="CDD" id="cd07302">
    <property type="entry name" value="CHD"/>
    <property type="match status" value="1"/>
</dbReference>
<dbReference type="Gene3D" id="3.30.70.1230">
    <property type="entry name" value="Nucleotide cyclase"/>
    <property type="match status" value="1"/>
</dbReference>
<dbReference type="PROSITE" id="PS50112">
    <property type="entry name" value="PAS"/>
    <property type="match status" value="1"/>
</dbReference>
<evidence type="ECO:0000313" key="4">
    <source>
        <dbReference type="EMBL" id="BDA80423.1"/>
    </source>
</evidence>
<evidence type="ECO:0000259" key="3">
    <source>
        <dbReference type="PROSITE" id="PS50125"/>
    </source>
</evidence>
<dbReference type="InterPro" id="IPR000014">
    <property type="entry name" value="PAS"/>
</dbReference>
<dbReference type="Gene3D" id="3.30.450.20">
    <property type="entry name" value="PAS domain"/>
    <property type="match status" value="1"/>
</dbReference>
<protein>
    <recommendedName>
        <fullName evidence="6">PAS domain S-box protein</fullName>
    </recommendedName>
</protein>
<dbReference type="EMBL" id="AP025028">
    <property type="protein sequence ID" value="BDA80423.1"/>
    <property type="molecule type" value="Genomic_DNA"/>
</dbReference>
<evidence type="ECO:0000259" key="1">
    <source>
        <dbReference type="PROSITE" id="PS50112"/>
    </source>
</evidence>
<dbReference type="InterPro" id="IPR035965">
    <property type="entry name" value="PAS-like_dom_sf"/>
</dbReference>